<dbReference type="InterPro" id="IPR003598">
    <property type="entry name" value="Ig_sub2"/>
</dbReference>
<evidence type="ECO:0000256" key="2">
    <source>
        <dbReference type="ARBA" id="ARBA00023136"/>
    </source>
</evidence>
<dbReference type="SUPFAM" id="SSF48726">
    <property type="entry name" value="Immunoglobulin"/>
    <property type="match status" value="8"/>
</dbReference>
<proteinExistence type="predicted"/>
<dbReference type="PROSITE" id="PS50835">
    <property type="entry name" value="IG_LIKE"/>
    <property type="match status" value="8"/>
</dbReference>
<keyword evidence="6" id="KW-1133">Transmembrane helix</keyword>
<dbReference type="PANTHER" id="PTHR45889">
    <property type="entry name" value="IG-LIKE DOMAIN-CONTAINING PROTEIN"/>
    <property type="match status" value="1"/>
</dbReference>
<dbReference type="PROSITE" id="PS50853">
    <property type="entry name" value="FN3"/>
    <property type="match status" value="1"/>
</dbReference>
<evidence type="ECO:0000313" key="8">
    <source>
        <dbReference type="Proteomes" id="UP000069272"/>
    </source>
</evidence>
<keyword evidence="6" id="KW-0812">Transmembrane</keyword>
<dbReference type="FunFam" id="2.60.40.10:FF:001273">
    <property type="entry name" value="Hibris, isoform B"/>
    <property type="match status" value="1"/>
</dbReference>
<dbReference type="CDD" id="cd00096">
    <property type="entry name" value="Ig"/>
    <property type="match status" value="2"/>
</dbReference>
<comment type="subcellular location">
    <subcellularLocation>
        <location evidence="1">Membrane</location>
        <topology evidence="1">Single-pass membrane protein</topology>
    </subcellularLocation>
</comment>
<feature type="transmembrane region" description="Helical" evidence="6">
    <location>
        <begin position="912"/>
        <end position="936"/>
    </location>
</feature>
<feature type="region of interest" description="Disordered" evidence="5">
    <location>
        <begin position="1116"/>
        <end position="1170"/>
    </location>
</feature>
<evidence type="ECO:0000256" key="3">
    <source>
        <dbReference type="ARBA" id="ARBA00023157"/>
    </source>
</evidence>
<dbReference type="Pfam" id="PF00041">
    <property type="entry name" value="fn3"/>
    <property type="match status" value="1"/>
</dbReference>
<dbReference type="InterPro" id="IPR003599">
    <property type="entry name" value="Ig_sub"/>
</dbReference>
<dbReference type="EnsemblMetazoa" id="AALB010157-RA">
    <property type="protein sequence ID" value="AALB010157-PA"/>
    <property type="gene ID" value="AALB010157"/>
</dbReference>
<dbReference type="CDD" id="cd00063">
    <property type="entry name" value="FN3"/>
    <property type="match status" value="1"/>
</dbReference>
<keyword evidence="3" id="KW-1015">Disulfide bond</keyword>
<accession>A0A182FUC2</accession>
<evidence type="ECO:0000256" key="4">
    <source>
        <dbReference type="ARBA" id="ARBA00023319"/>
    </source>
</evidence>
<dbReference type="STRING" id="7167.A0A182FUC2"/>
<reference evidence="7 8" key="1">
    <citation type="journal article" date="2017" name="G3 (Bethesda)">
        <title>The Physical Genome Mapping of Anopheles albimanus Corrected Scaffold Misassemblies and Identified Interarm Rearrangements in Genus Anopheles.</title>
        <authorList>
            <person name="Artemov G.N."/>
            <person name="Peery A.N."/>
            <person name="Jiang X."/>
            <person name="Tu Z."/>
            <person name="Stegniy V.N."/>
            <person name="Sharakhova M.V."/>
            <person name="Sharakhov I.V."/>
        </authorList>
    </citation>
    <scope>NUCLEOTIDE SEQUENCE [LARGE SCALE GENOMIC DNA]</scope>
    <source>
        <strain evidence="7 8">ALBI9_A</strain>
    </source>
</reference>
<keyword evidence="4" id="KW-0393">Immunoglobulin domain</keyword>
<dbReference type="Pfam" id="PF13927">
    <property type="entry name" value="Ig_3"/>
    <property type="match status" value="4"/>
</dbReference>
<dbReference type="PANTHER" id="PTHR45889:SF8">
    <property type="entry name" value="IG-LIKE DOMAIN-CONTAINING PROTEIN"/>
    <property type="match status" value="1"/>
</dbReference>
<dbReference type="SMART" id="SM00408">
    <property type="entry name" value="IGc2"/>
    <property type="match status" value="7"/>
</dbReference>
<evidence type="ECO:0000256" key="1">
    <source>
        <dbReference type="ARBA" id="ARBA00004167"/>
    </source>
</evidence>
<dbReference type="InterPro" id="IPR013783">
    <property type="entry name" value="Ig-like_fold"/>
</dbReference>
<dbReference type="AlphaFoldDB" id="A0A182FUC2"/>
<dbReference type="SMART" id="SM00409">
    <property type="entry name" value="IG"/>
    <property type="match status" value="8"/>
</dbReference>
<keyword evidence="2 6" id="KW-0472">Membrane</keyword>
<dbReference type="InterPro" id="IPR013162">
    <property type="entry name" value="CD80_C2-set"/>
</dbReference>
<dbReference type="SMART" id="SM00060">
    <property type="entry name" value="FN3"/>
    <property type="match status" value="1"/>
</dbReference>
<dbReference type="GO" id="GO:0016020">
    <property type="term" value="C:membrane"/>
    <property type="evidence" value="ECO:0007669"/>
    <property type="project" value="UniProtKB-SubCell"/>
</dbReference>
<dbReference type="FunFam" id="2.60.40.10:FF:000405">
    <property type="entry name" value="nephrin isoform X1"/>
    <property type="match status" value="2"/>
</dbReference>
<sequence>PPTSIEIQGYGQQHAKVDVREGQDLSLTCIVPNAKPAAQIVWYRANVEYKPATIDTKTIEVNGGRLTVTSRMRLKPTAEDDYIDYTCQARHPAISEDRPLQTTVQLSVQYPPGPPYIEGYQPGGAIRSGQRVKLICRSRGGNPPAQLIWYKNDNQVRMAYRTMERMSENEYSFVAEPSDNKARLRCEANNNMATRILKTEVTLSVLFAPAHVTVSGPSEARIGEAVSLQCQTAPSNPQADIKWLIDGQQVGNATTKVVPSPEGGWVTTSNITATVESNKRSLEAICHGLNMKLTENVQATHTVNVLLPPGPPIISGYTEGSVVPAGSRLKLMCVSSGGNPLATLTWYKNDKKVKSVSRTTTADQSVTAELSILTNVTDNQARYRCEAHNSATEIPLFETKVLAVQFAPDTAKVRIEPSELRPGIEATLVCDSSSSNPPATITWWYQGLPLEGSNGISKPGLWSGTVSSLELKLNITQDMNGHVYTCQSSNEVLQRSINVAVNLQVLYEPKFVAPAATTVTGVVGEPLTVALVANGNPGSIAYTWTKDGQPIAESGVPRIVSEGPILNITRLKRTDAGVYTCEAINSQGSAMINITVQVKYAATIKAVSEPVIVNPGENATLNCTVDGKPLTPEHIRWERTGYDLALKTSTTYVNGTSTLLVKDAHRDDVGNFRCIADNRVATGGKPSTRDVLLIVKFAPEIDQSAATLRAAAGSGERAELPCRAKAAPAPSFQWFRNGAKLRVNQTSKYLATDRQLDPLTYESVLLIERTASADYGEYECRAENELGVGRGTGRLDVKSAPEPPITLAVLNVTHSTVTLGWTPGFDGGHRSTFRVRYREAHSERYRYEDVPPNVHQLTLTGLRSDTMYLFSVMASNVLGSSSYLPDVTRAQTRGPEITVPPELSEKAELPSFVMFCIALAGLCLLIVNAGLVAWFIMKRRSKDSSNPGSKSGTFEMYAPSSYNDTVTGETLSSISEKSDGYSNDGSQQDGMDETRQKAASTYLIDGVDLPPPRYQPDGSLPHYISDVGSGSGAATIDVPAMDGSYYNTNNGRYLAYPPVEPESASETLRRIARNMVPPPDVTHHTHPHRTMGFGPDGTLVSALPLANLGSGNIVNAVQSTPKQPQGILKDPRRSNSNASGTFTLPSSLSTQTFQATPSPTLQEPYGGGGGGAGLPVGLLAMVPPPSSGNGMLMGTYDPPGSSSLASFNVSLGYTDGHDGHLV</sequence>
<organism evidence="7 8">
    <name type="scientific">Anopheles albimanus</name>
    <name type="common">New world malaria mosquito</name>
    <dbReference type="NCBI Taxonomy" id="7167"/>
    <lineage>
        <taxon>Eukaryota</taxon>
        <taxon>Metazoa</taxon>
        <taxon>Ecdysozoa</taxon>
        <taxon>Arthropoda</taxon>
        <taxon>Hexapoda</taxon>
        <taxon>Insecta</taxon>
        <taxon>Pterygota</taxon>
        <taxon>Neoptera</taxon>
        <taxon>Endopterygota</taxon>
        <taxon>Diptera</taxon>
        <taxon>Nematocera</taxon>
        <taxon>Culicoidea</taxon>
        <taxon>Culicidae</taxon>
        <taxon>Anophelinae</taxon>
        <taxon>Anopheles</taxon>
    </lineage>
</organism>
<dbReference type="VEuPathDB" id="VectorBase:AALB20_038015"/>
<feature type="compositionally biased region" description="Polar residues" evidence="5">
    <location>
        <begin position="967"/>
        <end position="989"/>
    </location>
</feature>
<dbReference type="Gene3D" id="2.60.40.10">
    <property type="entry name" value="Immunoglobulins"/>
    <property type="match status" value="9"/>
</dbReference>
<reference evidence="7" key="2">
    <citation type="submission" date="2022-08" db="UniProtKB">
        <authorList>
            <consortium name="EnsemblMetazoa"/>
        </authorList>
    </citation>
    <scope>IDENTIFICATION</scope>
    <source>
        <strain evidence="7">STECLA/ALBI9_A</strain>
    </source>
</reference>
<feature type="region of interest" description="Disordered" evidence="5">
    <location>
        <begin position="967"/>
        <end position="997"/>
    </location>
</feature>
<dbReference type="InterPro" id="IPR036116">
    <property type="entry name" value="FN3_sf"/>
</dbReference>
<protein>
    <submittedName>
        <fullName evidence="7">Uncharacterized protein</fullName>
    </submittedName>
</protein>
<evidence type="ECO:0000256" key="6">
    <source>
        <dbReference type="SAM" id="Phobius"/>
    </source>
</evidence>
<dbReference type="InterPro" id="IPR036179">
    <property type="entry name" value="Ig-like_dom_sf"/>
</dbReference>
<evidence type="ECO:0000256" key="5">
    <source>
        <dbReference type="SAM" id="MobiDB-lite"/>
    </source>
</evidence>
<evidence type="ECO:0000313" key="7">
    <source>
        <dbReference type="EnsemblMetazoa" id="AALB010157-PA"/>
    </source>
</evidence>
<dbReference type="InterPro" id="IPR007110">
    <property type="entry name" value="Ig-like_dom"/>
</dbReference>
<dbReference type="Proteomes" id="UP000069272">
    <property type="component" value="Chromosome 3R"/>
</dbReference>
<dbReference type="FunFam" id="2.60.40.10:FF:000032">
    <property type="entry name" value="palladin isoform X1"/>
    <property type="match status" value="1"/>
</dbReference>
<dbReference type="SUPFAM" id="SSF49265">
    <property type="entry name" value="Fibronectin type III"/>
    <property type="match status" value="1"/>
</dbReference>
<dbReference type="VEuPathDB" id="VectorBase:AALB010157"/>
<feature type="compositionally biased region" description="Polar residues" evidence="5">
    <location>
        <begin position="1134"/>
        <end position="1161"/>
    </location>
</feature>
<name>A0A182FUC2_ANOAL</name>
<dbReference type="Pfam" id="PF08205">
    <property type="entry name" value="C2-set_2"/>
    <property type="match status" value="4"/>
</dbReference>
<keyword evidence="8" id="KW-1185">Reference proteome</keyword>
<dbReference type="InterPro" id="IPR003961">
    <property type="entry name" value="FN3_dom"/>
</dbReference>